<evidence type="ECO:0000256" key="12">
    <source>
        <dbReference type="SAM" id="MobiDB-lite"/>
    </source>
</evidence>
<evidence type="ECO:0000259" key="13">
    <source>
        <dbReference type="PROSITE" id="PS50097"/>
    </source>
</evidence>
<accession>A0AAN8JX99</accession>
<dbReference type="FunFam" id="3.30.160.60:FF:002343">
    <property type="entry name" value="Zinc finger protein 33A"/>
    <property type="match status" value="2"/>
</dbReference>
<keyword evidence="9" id="KW-0804">Transcription</keyword>
<evidence type="ECO:0000313" key="16">
    <source>
        <dbReference type="Proteomes" id="UP001347796"/>
    </source>
</evidence>
<keyword evidence="7" id="KW-0805">Transcription regulation</keyword>
<dbReference type="SMART" id="SM00225">
    <property type="entry name" value="BTB"/>
    <property type="match status" value="1"/>
</dbReference>
<evidence type="ECO:0000256" key="4">
    <source>
        <dbReference type="ARBA" id="ARBA00022737"/>
    </source>
</evidence>
<comment type="subcellular location">
    <subcellularLocation>
        <location evidence="1">Nucleus</location>
    </subcellularLocation>
</comment>
<dbReference type="FunFam" id="3.30.160.60:FF:000193">
    <property type="entry name" value="Zinc finger protein 300"/>
    <property type="match status" value="1"/>
</dbReference>
<dbReference type="GO" id="GO:0008270">
    <property type="term" value="F:zinc ion binding"/>
    <property type="evidence" value="ECO:0007669"/>
    <property type="project" value="UniProtKB-KW"/>
</dbReference>
<name>A0AAN8JX99_PATCE</name>
<dbReference type="InterPro" id="IPR011333">
    <property type="entry name" value="SKP1/BTB/POZ_sf"/>
</dbReference>
<keyword evidence="10" id="KW-0539">Nucleus</keyword>
<dbReference type="PANTHER" id="PTHR24390">
    <property type="entry name" value="ZINC FINGER PROTEIN"/>
    <property type="match status" value="1"/>
</dbReference>
<evidence type="ECO:0000256" key="6">
    <source>
        <dbReference type="ARBA" id="ARBA00022833"/>
    </source>
</evidence>
<dbReference type="Pfam" id="PF00651">
    <property type="entry name" value="BTB"/>
    <property type="match status" value="1"/>
</dbReference>
<dbReference type="Pfam" id="PF00096">
    <property type="entry name" value="zf-C2H2"/>
    <property type="match status" value="3"/>
</dbReference>
<dbReference type="FunFam" id="3.30.160.60:FF:000096">
    <property type="entry name" value="Zinc finger and BTB domain-containing protein 18 isoform 1"/>
    <property type="match status" value="1"/>
</dbReference>
<protein>
    <submittedName>
        <fullName evidence="15">Uncharacterized protein</fullName>
    </submittedName>
</protein>
<evidence type="ECO:0000256" key="10">
    <source>
        <dbReference type="ARBA" id="ARBA00023242"/>
    </source>
</evidence>
<feature type="domain" description="C2H2-type" evidence="14">
    <location>
        <begin position="351"/>
        <end position="378"/>
    </location>
</feature>
<dbReference type="PROSITE" id="PS00028">
    <property type="entry name" value="ZINC_FINGER_C2H2_1"/>
    <property type="match status" value="5"/>
</dbReference>
<evidence type="ECO:0000259" key="14">
    <source>
        <dbReference type="PROSITE" id="PS50157"/>
    </source>
</evidence>
<dbReference type="PANTHER" id="PTHR24390:SF159">
    <property type="entry name" value="GROWTH FACTOR INDEPENDENT 1 TRANSCRIPTIONAL REPRESSOR"/>
    <property type="match status" value="1"/>
</dbReference>
<sequence length="480" mass="56216">MDVEVQVEAEDINLLCEFQRLQTEYKKLQEYVTDLESKYSTDVVAKQQEDDNFNNQLYQVVVDLFGKQQYSDITILLEDGQRFYGHKLVLSTRSDVWNDRNLETEDQIDLSDVKYEVVYYMLKWVYTDIFDDFESIGYLLLLDLLKTTKRCRLQELYTRCQEALKLLVDKDNCRIINQVAEELSDESLMEHSSFFVAEIMEAEDMDNQTDDNDSGSDNLVLTFGLKSPTTVNRRKKGSKEKSSLECPKCDKKFKTEDDVNKHFIAAHTKFCNICEKNHGRTMVNTYTWKETGEKKNICRVCMKNNGTEFKSKIVLDKYFDKRFMCDICGKSNRCESHLVSHRRVHTGEKPFKCETCGQGFASKTSCSRHELTHTGVKMYKCEECDRTFARGYHLQRHRLIHSGEKPFQCPVCGRLFRQTNTLQVHARTHTGERPYNCPHCERAFSDRRSLLKHWKNSHTETYTHNEHDNGGPNVEMDNFT</sequence>
<feature type="domain" description="C2H2-type" evidence="14">
    <location>
        <begin position="244"/>
        <end position="268"/>
    </location>
</feature>
<dbReference type="GO" id="GO:0005634">
    <property type="term" value="C:nucleus"/>
    <property type="evidence" value="ECO:0007669"/>
    <property type="project" value="UniProtKB-SubCell"/>
</dbReference>
<feature type="domain" description="C2H2-type" evidence="14">
    <location>
        <begin position="379"/>
        <end position="406"/>
    </location>
</feature>
<organism evidence="15 16">
    <name type="scientific">Patella caerulea</name>
    <name type="common">Rayed Mediterranean limpet</name>
    <dbReference type="NCBI Taxonomy" id="87958"/>
    <lineage>
        <taxon>Eukaryota</taxon>
        <taxon>Metazoa</taxon>
        <taxon>Spiralia</taxon>
        <taxon>Lophotrochozoa</taxon>
        <taxon>Mollusca</taxon>
        <taxon>Gastropoda</taxon>
        <taxon>Patellogastropoda</taxon>
        <taxon>Patelloidea</taxon>
        <taxon>Patellidae</taxon>
        <taxon>Patella</taxon>
    </lineage>
</organism>
<dbReference type="SMART" id="SM00355">
    <property type="entry name" value="ZnF_C2H2"/>
    <property type="match status" value="6"/>
</dbReference>
<evidence type="ECO:0000256" key="1">
    <source>
        <dbReference type="ARBA" id="ARBA00004123"/>
    </source>
</evidence>
<keyword evidence="16" id="KW-1185">Reference proteome</keyword>
<feature type="domain" description="C2H2-type" evidence="14">
    <location>
        <begin position="435"/>
        <end position="463"/>
    </location>
</feature>
<comment type="caution">
    <text evidence="15">The sequence shown here is derived from an EMBL/GenBank/DDBJ whole genome shotgun (WGS) entry which is preliminary data.</text>
</comment>
<dbReference type="AlphaFoldDB" id="A0AAN8JX99"/>
<evidence type="ECO:0000256" key="7">
    <source>
        <dbReference type="ARBA" id="ARBA00023015"/>
    </source>
</evidence>
<dbReference type="PROSITE" id="PS50157">
    <property type="entry name" value="ZINC_FINGER_C2H2_2"/>
    <property type="match status" value="6"/>
</dbReference>
<dbReference type="GO" id="GO:0006357">
    <property type="term" value="P:regulation of transcription by RNA polymerase II"/>
    <property type="evidence" value="ECO:0007669"/>
    <property type="project" value="TreeGrafter"/>
</dbReference>
<dbReference type="InterPro" id="IPR036236">
    <property type="entry name" value="Znf_C2H2_sf"/>
</dbReference>
<dbReference type="GO" id="GO:0000978">
    <property type="term" value="F:RNA polymerase II cis-regulatory region sequence-specific DNA binding"/>
    <property type="evidence" value="ECO:0007669"/>
    <property type="project" value="TreeGrafter"/>
</dbReference>
<feature type="domain" description="C2H2-type" evidence="14">
    <location>
        <begin position="323"/>
        <end position="350"/>
    </location>
</feature>
<keyword evidence="5 11" id="KW-0863">Zinc-finger</keyword>
<evidence type="ECO:0000256" key="5">
    <source>
        <dbReference type="ARBA" id="ARBA00022771"/>
    </source>
</evidence>
<dbReference type="GO" id="GO:0003700">
    <property type="term" value="F:DNA-binding transcription factor activity"/>
    <property type="evidence" value="ECO:0007669"/>
    <property type="project" value="TreeGrafter"/>
</dbReference>
<feature type="region of interest" description="Disordered" evidence="12">
    <location>
        <begin position="461"/>
        <end position="480"/>
    </location>
</feature>
<evidence type="ECO:0000256" key="9">
    <source>
        <dbReference type="ARBA" id="ARBA00023163"/>
    </source>
</evidence>
<dbReference type="SUPFAM" id="SSF54695">
    <property type="entry name" value="POZ domain"/>
    <property type="match status" value="1"/>
</dbReference>
<dbReference type="Pfam" id="PF13894">
    <property type="entry name" value="zf-C2H2_4"/>
    <property type="match status" value="1"/>
</dbReference>
<feature type="domain" description="C2H2-type" evidence="14">
    <location>
        <begin position="407"/>
        <end position="434"/>
    </location>
</feature>
<keyword evidence="3" id="KW-0479">Metal-binding</keyword>
<dbReference type="InterPro" id="IPR000210">
    <property type="entry name" value="BTB/POZ_dom"/>
</dbReference>
<keyword evidence="6" id="KW-0862">Zinc</keyword>
<dbReference type="Proteomes" id="UP001347796">
    <property type="component" value="Unassembled WGS sequence"/>
</dbReference>
<evidence type="ECO:0000256" key="2">
    <source>
        <dbReference type="ARBA" id="ARBA00006991"/>
    </source>
</evidence>
<reference evidence="15 16" key="1">
    <citation type="submission" date="2024-01" db="EMBL/GenBank/DDBJ databases">
        <title>The genome of the rayed Mediterranean limpet Patella caerulea (Linnaeus, 1758).</title>
        <authorList>
            <person name="Anh-Thu Weber A."/>
            <person name="Halstead-Nussloch G."/>
        </authorList>
    </citation>
    <scope>NUCLEOTIDE SEQUENCE [LARGE SCALE GENOMIC DNA]</scope>
    <source>
        <strain evidence="15">AATW-2023a</strain>
        <tissue evidence="15">Whole specimen</tissue>
    </source>
</reference>
<feature type="domain" description="BTB" evidence="13">
    <location>
        <begin position="71"/>
        <end position="128"/>
    </location>
</feature>
<dbReference type="PROSITE" id="PS50097">
    <property type="entry name" value="BTB"/>
    <property type="match status" value="1"/>
</dbReference>
<evidence type="ECO:0000256" key="3">
    <source>
        <dbReference type="ARBA" id="ARBA00022723"/>
    </source>
</evidence>
<evidence type="ECO:0000256" key="8">
    <source>
        <dbReference type="ARBA" id="ARBA00023125"/>
    </source>
</evidence>
<proteinExistence type="inferred from homology"/>
<keyword evidence="8" id="KW-0238">DNA-binding</keyword>
<evidence type="ECO:0000256" key="11">
    <source>
        <dbReference type="PROSITE-ProRule" id="PRU00042"/>
    </source>
</evidence>
<evidence type="ECO:0000313" key="15">
    <source>
        <dbReference type="EMBL" id="KAK6183665.1"/>
    </source>
</evidence>
<dbReference type="InterPro" id="IPR013087">
    <property type="entry name" value="Znf_C2H2_type"/>
</dbReference>
<dbReference type="EMBL" id="JAZGQO010000007">
    <property type="protein sequence ID" value="KAK6183665.1"/>
    <property type="molecule type" value="Genomic_DNA"/>
</dbReference>
<dbReference type="Gene3D" id="3.30.160.60">
    <property type="entry name" value="Classic Zinc Finger"/>
    <property type="match status" value="5"/>
</dbReference>
<dbReference type="Gene3D" id="3.30.710.10">
    <property type="entry name" value="Potassium Channel Kv1.1, Chain A"/>
    <property type="match status" value="1"/>
</dbReference>
<gene>
    <name evidence="15" type="ORF">SNE40_011098</name>
</gene>
<comment type="similarity">
    <text evidence="2">Belongs to the krueppel C2H2-type zinc-finger protein family.</text>
</comment>
<dbReference type="FunFam" id="3.30.160.60:FF:000902">
    <property type="entry name" value="Zinc finger protein 445"/>
    <property type="match status" value="1"/>
</dbReference>
<dbReference type="SUPFAM" id="SSF57667">
    <property type="entry name" value="beta-beta-alpha zinc fingers"/>
    <property type="match status" value="3"/>
</dbReference>
<keyword evidence="4" id="KW-0677">Repeat</keyword>